<sequence>MDRSSTLGVTQELAEFVASFEKGKLPSEVRHQVARSLVNWAGCAVGGSAHPALVKAMDAFKPFLGSGHASVLGRAERVDALHAALFNGISSHVLDFDDTHHATLVHPSGPVFSALLALSEFVPIDGDTFVTAIALGIEVECRIALGVCPAHYDIGWHVTGTVGGFGAATAVGYALKLNAQQMAWAYGIAATQAAGLREVFGTMCKSLHPGRAAQSGLSAALMAKQGFTSSERVLEAPRGFAHVMSVNPHLSDSLVDLGTRWVVMDNAFKPYACGLVIHPVIDGCISLHKKLGARTASIEKVHLRVNPLVLELTGKTEPRTGLEGKFSVYHSAAVVLIDGLSTSKHYTDTVVNRTDVVALRPKVSAEVDRSVAVDEAFLSITLNDGTTITQHVEHALGSLQKPMSDADINFKFLDLTAEKFSKEKSQQVLEQCWRVSQLANAGDLGAILRRE</sequence>
<dbReference type="EMBL" id="JAHXRI010000006">
    <property type="protein sequence ID" value="MBZ1350487.1"/>
    <property type="molecule type" value="Genomic_DNA"/>
</dbReference>
<feature type="domain" description="MmgE/PrpD N-terminal" evidence="2">
    <location>
        <begin position="11"/>
        <end position="248"/>
    </location>
</feature>
<dbReference type="InterPro" id="IPR042188">
    <property type="entry name" value="MmgE/PrpD_sf_2"/>
</dbReference>
<dbReference type="AlphaFoldDB" id="A0A953NA31"/>
<evidence type="ECO:0000259" key="2">
    <source>
        <dbReference type="Pfam" id="PF03972"/>
    </source>
</evidence>
<evidence type="ECO:0000313" key="5">
    <source>
        <dbReference type="Proteomes" id="UP000739565"/>
    </source>
</evidence>
<name>A0A953NA31_9BURK</name>
<evidence type="ECO:0000313" key="4">
    <source>
        <dbReference type="EMBL" id="MBZ1350487.1"/>
    </source>
</evidence>
<dbReference type="RefSeq" id="WP_259660863.1">
    <property type="nucleotide sequence ID" value="NZ_JAHXRI010000006.1"/>
</dbReference>
<organism evidence="4 5">
    <name type="scientific">Zwartia hollandica</name>
    <dbReference type="NCBI Taxonomy" id="324606"/>
    <lineage>
        <taxon>Bacteria</taxon>
        <taxon>Pseudomonadati</taxon>
        <taxon>Pseudomonadota</taxon>
        <taxon>Betaproteobacteria</taxon>
        <taxon>Burkholderiales</taxon>
        <taxon>Alcaligenaceae</taxon>
        <taxon>Zwartia</taxon>
    </lineage>
</organism>
<dbReference type="Pfam" id="PF03972">
    <property type="entry name" value="MmgE_PrpD_N"/>
    <property type="match status" value="1"/>
</dbReference>
<comment type="similarity">
    <text evidence="1">Belongs to the PrpD family.</text>
</comment>
<dbReference type="Gene3D" id="3.30.1330.120">
    <property type="entry name" value="2-methylcitrate dehydratase PrpD"/>
    <property type="match status" value="1"/>
</dbReference>
<dbReference type="Proteomes" id="UP000739565">
    <property type="component" value="Unassembled WGS sequence"/>
</dbReference>
<dbReference type="InterPro" id="IPR042183">
    <property type="entry name" value="MmgE/PrpD_sf_1"/>
</dbReference>
<dbReference type="Pfam" id="PF19305">
    <property type="entry name" value="MmgE_PrpD_C"/>
    <property type="match status" value="1"/>
</dbReference>
<accession>A0A953NA31</accession>
<dbReference type="Gene3D" id="1.10.4100.10">
    <property type="entry name" value="2-methylcitrate dehydratase PrpD"/>
    <property type="match status" value="1"/>
</dbReference>
<keyword evidence="5" id="KW-1185">Reference proteome</keyword>
<evidence type="ECO:0000256" key="1">
    <source>
        <dbReference type="ARBA" id="ARBA00006174"/>
    </source>
</evidence>
<gene>
    <name evidence="4" type="ORF">KZZ10_07490</name>
</gene>
<evidence type="ECO:0000259" key="3">
    <source>
        <dbReference type="Pfam" id="PF19305"/>
    </source>
</evidence>
<comment type="caution">
    <text evidence="4">The sequence shown here is derived from an EMBL/GenBank/DDBJ whole genome shotgun (WGS) entry which is preliminary data.</text>
</comment>
<dbReference type="PANTHER" id="PTHR16943:SF8">
    <property type="entry name" value="2-METHYLCITRATE DEHYDRATASE"/>
    <property type="match status" value="1"/>
</dbReference>
<feature type="domain" description="MmgE/PrpD C-terminal" evidence="3">
    <location>
        <begin position="271"/>
        <end position="434"/>
    </location>
</feature>
<reference evidence="4" key="1">
    <citation type="submission" date="2021-07" db="EMBL/GenBank/DDBJ databases">
        <title>New genus and species of the family Alcaligenaceae.</title>
        <authorList>
            <person name="Hahn M.W."/>
        </authorList>
    </citation>
    <scope>NUCLEOTIDE SEQUENCE</scope>
    <source>
        <strain evidence="4">LF4-65</strain>
    </source>
</reference>
<dbReference type="PANTHER" id="PTHR16943">
    <property type="entry name" value="2-METHYLCITRATE DEHYDRATASE-RELATED"/>
    <property type="match status" value="1"/>
</dbReference>
<dbReference type="InterPro" id="IPR005656">
    <property type="entry name" value="MmgE_PrpD"/>
</dbReference>
<dbReference type="InterPro" id="IPR045336">
    <property type="entry name" value="MmgE_PrpD_N"/>
</dbReference>
<dbReference type="GO" id="GO:0016829">
    <property type="term" value="F:lyase activity"/>
    <property type="evidence" value="ECO:0007669"/>
    <property type="project" value="InterPro"/>
</dbReference>
<dbReference type="InterPro" id="IPR045337">
    <property type="entry name" value="MmgE_PrpD_C"/>
</dbReference>
<dbReference type="InterPro" id="IPR036148">
    <property type="entry name" value="MmgE/PrpD_sf"/>
</dbReference>
<dbReference type="SUPFAM" id="SSF103378">
    <property type="entry name" value="2-methylcitrate dehydratase PrpD"/>
    <property type="match status" value="1"/>
</dbReference>
<proteinExistence type="inferred from homology"/>
<protein>
    <submittedName>
        <fullName evidence="4">MmgE/PrpD family protein</fullName>
    </submittedName>
</protein>